<feature type="compositionally biased region" description="Polar residues" evidence="9">
    <location>
        <begin position="325"/>
        <end position="339"/>
    </location>
</feature>
<feature type="compositionally biased region" description="Polar residues" evidence="9">
    <location>
        <begin position="125"/>
        <end position="138"/>
    </location>
</feature>
<keyword evidence="5 8" id="KW-0040">ANK repeat</keyword>
<sequence length="1474" mass="164058">MPFDKGKKRKLIDTCGHERCYSCMFRNEICPLCTSDGLQPSKRALGSIVSEEFWEKEIIDERNNDDKIIMITPQKKNKTKITGHLPYFGMTKQNNGSDCSQSSRRLPSPSRLPKIKPPAALHVQRTGNDENNLENKLTGSCPPTPPQMSQSRRKFFVSPKSRLRSPWGLIKSNNGQTENTDSPLTMSEIITITSSSSTSTSSSSSSTTATTGNRRWSSFVIGKLKSLWWLKGNLGGLNHDEGCAIRPVQKSSQNDLYTRLGLLLGDGSRRSSKSNLSQSKNRILSHRGSSHMSNDNNSSYSSLISLDQHQHHHHHDHHHQHHRPLSNNTSPVSTLTGSSEADVLSHARNSKDTSTGSMGSLMSISISGQSNASSSPISRRHSVTTAQPGQVEELNVFKNRKTSIRRSARSENVKGPLDPKVRFAAYRSQLTLKPLFFEVPSQDPDPLFIGRQWLIKKMEEILGSSDPGVLLIGKPGTGKTAIILQLVEYSCFGRRKDLPQQIQDSYMCNGKDRPTISGSQNIYCQIDLVSERIRHLSHHVVAYHFCQSDNNNTCLIPDFIHSLAAQLCQAPQLSAYKDYLLSEPHVQGSISLKECIINPDLALNRGILEPLKTLQKMGKIPGENCIILIDGLCEAEYHKPDHGDTLSQFLSRFATHFPHWLKIVGTVRTHMQEITRGMPFQKLSLDKLVENENLQKDLLDYINHRVNNSKNIQNNVTPGSSKQDGSVVVGTSTQSLNRFSHHLLNLSQGSFLFAKLTLDLLEKGHLVVKSSSYKVLPVSLAQIFLLHFNLRFPTLRSFEKVMPLLSVCLAALYPLTLLEIFYSVNALYGEKFLSWEEFLERFQVLTEFLIKRLDNTYMFFHPSFREWLLKRDDGESIKFLCDSRLGHAAIALRLSRVQSPLDSDKCLELGHHILKAHIYRNMTLHKTFPRDLQAFWVCLSAENASASLGSLRNLYNPNVKVSRLLLLSGASPNYATEFFGQAPALMIFAQEGITEMVSLLIEFNADVNLTNSQGCTALTLAAARGHCEVVKQLLNAGANLGHGDTAGQCPLVHAARNGHLSVVSCLLACDWVVSEPEDVELREAAQQALIAASSQGHTNVVEYLLDISEVKADDLDNLTGETALTIAAANGHLDVITVLLLRGANVSAINRKENSPLMLAVKEGHWEVAELLIQHHARLEQIDVAGRTPLMIAAAEGHVALTELLIEKGASVFREDKEGLTALGWACLRGKIQTVHCLIEKGAEVNHADKTGRTSLDLAAFQGNQNLVKLLLEKGAMIEHIDINGMRPLDRAIGSKNAQVVQVFLKKGAKLGPATWAMASGKPEIMLILLNKLLEDGNTLYKKNRLQEADLRYQYALNKFPSESMGDFSSTFHQLRINFLLNQSRCKRKMNDYKGAIELATQVLSLKPDSFEAFYARAKGRKDLKCYPDALSDIESSIRMAPSHNYEVLSVLAKLRNEIQEQLVESKHQAKNSR</sequence>
<dbReference type="Pfam" id="PF25521">
    <property type="entry name" value="WHD_TANC1"/>
    <property type="match status" value="1"/>
</dbReference>
<dbReference type="InterPro" id="IPR058056">
    <property type="entry name" value="WH_TANC1/2"/>
</dbReference>
<feature type="compositionally biased region" description="Low complexity" evidence="9">
    <location>
        <begin position="102"/>
        <end position="112"/>
    </location>
</feature>
<accession>E0W098</accession>
<feature type="domain" description="TANC1/2-like AAA+ ATPase lid" evidence="10">
    <location>
        <begin position="686"/>
        <end position="789"/>
    </location>
</feature>
<dbReference type="PROSITE" id="PS50297">
    <property type="entry name" value="ANK_REP_REGION"/>
    <property type="match status" value="6"/>
</dbReference>
<name>E0W098_PEDHC</name>
<comment type="subcellular location">
    <subcellularLocation>
        <location evidence="6">Postsynapse</location>
    </subcellularLocation>
</comment>
<feature type="region of interest" description="Disordered" evidence="9">
    <location>
        <begin position="92"/>
        <end position="159"/>
    </location>
</feature>
<dbReference type="eggNOG" id="KOG0504">
    <property type="taxonomic scope" value="Eukaryota"/>
</dbReference>
<dbReference type="SMART" id="SM00248">
    <property type="entry name" value="ANK"/>
    <property type="match status" value="10"/>
</dbReference>
<evidence type="ECO:0000256" key="3">
    <source>
        <dbReference type="ARBA" id="ARBA00022803"/>
    </source>
</evidence>
<evidence type="ECO:0000313" key="14">
    <source>
        <dbReference type="Proteomes" id="UP000009046"/>
    </source>
</evidence>
<dbReference type="Pfam" id="PF25520">
    <property type="entry name" value="AAA_lid_TANC1"/>
    <property type="match status" value="1"/>
</dbReference>
<reference evidence="12" key="1">
    <citation type="submission" date="2007-04" db="EMBL/GenBank/DDBJ databases">
        <title>Annotation of Pediculus humanus corporis strain USDA.</title>
        <authorList>
            <person name="Kirkness E."/>
            <person name="Hannick L."/>
            <person name="Hass B."/>
            <person name="Bruggner R."/>
            <person name="Lawson D."/>
            <person name="Bidwell S."/>
            <person name="Joardar V."/>
            <person name="Caler E."/>
            <person name="Walenz B."/>
            <person name="Inman J."/>
            <person name="Schobel S."/>
            <person name="Galinsky K."/>
            <person name="Amedeo P."/>
            <person name="Strausberg R."/>
        </authorList>
    </citation>
    <scope>NUCLEOTIDE SEQUENCE</scope>
    <source>
        <strain evidence="12">USDA</strain>
    </source>
</reference>
<feature type="repeat" description="ANK" evidence="8">
    <location>
        <begin position="1013"/>
        <end position="1045"/>
    </location>
</feature>
<dbReference type="InterPro" id="IPR050889">
    <property type="entry name" value="Dendritic_Spine_Reg/Scaffold"/>
</dbReference>
<dbReference type="InParanoid" id="E0W098"/>
<feature type="repeat" description="ANK" evidence="8">
    <location>
        <begin position="1119"/>
        <end position="1151"/>
    </location>
</feature>
<dbReference type="Gene3D" id="1.25.40.20">
    <property type="entry name" value="Ankyrin repeat-containing domain"/>
    <property type="match status" value="4"/>
</dbReference>
<keyword evidence="1" id="KW-0597">Phosphoprotein</keyword>
<dbReference type="SUPFAM" id="SSF48403">
    <property type="entry name" value="Ankyrin repeat"/>
    <property type="match status" value="1"/>
</dbReference>
<dbReference type="Pfam" id="PF00023">
    <property type="entry name" value="Ank"/>
    <property type="match status" value="1"/>
</dbReference>
<feature type="compositionally biased region" description="Low complexity" evidence="9">
    <location>
        <begin position="193"/>
        <end position="211"/>
    </location>
</feature>
<evidence type="ECO:0000256" key="7">
    <source>
        <dbReference type="ARBA" id="ARBA00038259"/>
    </source>
</evidence>
<dbReference type="GeneID" id="8240402"/>
<evidence type="ECO:0000259" key="11">
    <source>
        <dbReference type="Pfam" id="PF25521"/>
    </source>
</evidence>
<dbReference type="VEuPathDB" id="VectorBase:PHUM548250"/>
<dbReference type="SUPFAM" id="SSF52540">
    <property type="entry name" value="P-loop containing nucleoside triphosphate hydrolases"/>
    <property type="match status" value="2"/>
</dbReference>
<dbReference type="InterPro" id="IPR011990">
    <property type="entry name" value="TPR-like_helical_dom_sf"/>
</dbReference>
<dbReference type="Pfam" id="PF12796">
    <property type="entry name" value="Ank_2"/>
    <property type="match status" value="3"/>
</dbReference>
<gene>
    <name evidence="13" type="primary">8240402</name>
    <name evidence="12" type="ORF">Phum_PHUM548250</name>
</gene>
<protein>
    <submittedName>
        <fullName evidence="12 13">Rolling pebbles, putative</fullName>
    </submittedName>
</protein>
<evidence type="ECO:0000313" key="13">
    <source>
        <dbReference type="EnsemblMetazoa" id="PHUM548250-PA"/>
    </source>
</evidence>
<feature type="region of interest" description="Disordered" evidence="9">
    <location>
        <begin position="267"/>
        <end position="391"/>
    </location>
</feature>
<feature type="compositionally biased region" description="Polar residues" evidence="9">
    <location>
        <begin position="171"/>
        <end position="184"/>
    </location>
</feature>
<keyword evidence="4" id="KW-0770">Synapse</keyword>
<dbReference type="OrthoDB" id="5958958at2759"/>
<proteinExistence type="inferred from homology"/>
<keyword evidence="14" id="KW-1185">Reference proteome</keyword>
<reference evidence="12" key="2">
    <citation type="submission" date="2007-04" db="EMBL/GenBank/DDBJ databases">
        <title>The genome of the human body louse.</title>
        <authorList>
            <consortium name="The Human Body Louse Genome Consortium"/>
            <person name="Kirkness E."/>
            <person name="Walenz B."/>
            <person name="Hass B."/>
            <person name="Bruggner R."/>
            <person name="Strausberg R."/>
        </authorList>
    </citation>
    <scope>NUCLEOTIDE SEQUENCE</scope>
    <source>
        <strain evidence="12">USDA</strain>
    </source>
</reference>
<dbReference type="PROSITE" id="PS50088">
    <property type="entry name" value="ANK_REPEAT"/>
    <property type="match status" value="6"/>
</dbReference>
<dbReference type="EMBL" id="AAZO01006666">
    <property type="status" value="NOT_ANNOTATED_CDS"/>
    <property type="molecule type" value="Genomic_DNA"/>
</dbReference>
<feature type="compositionally biased region" description="Polar residues" evidence="9">
    <location>
        <begin position="92"/>
        <end position="101"/>
    </location>
</feature>
<dbReference type="Proteomes" id="UP000009046">
    <property type="component" value="Unassembled WGS sequence"/>
</dbReference>
<feature type="repeat" description="ANK" evidence="8">
    <location>
        <begin position="1218"/>
        <end position="1250"/>
    </location>
</feature>
<feature type="repeat" description="ANK" evidence="8">
    <location>
        <begin position="1185"/>
        <end position="1217"/>
    </location>
</feature>
<dbReference type="InterPro" id="IPR002110">
    <property type="entry name" value="Ankyrin_rpt"/>
</dbReference>
<feature type="repeat" description="ANK" evidence="8">
    <location>
        <begin position="1152"/>
        <end position="1184"/>
    </location>
</feature>
<evidence type="ECO:0000256" key="4">
    <source>
        <dbReference type="ARBA" id="ARBA00023018"/>
    </source>
</evidence>
<dbReference type="RefSeq" id="XP_002431792.1">
    <property type="nucleotide sequence ID" value="XM_002431747.1"/>
</dbReference>
<dbReference type="InterPro" id="IPR058018">
    <property type="entry name" value="AAA_lid_TANC1/2"/>
</dbReference>
<evidence type="ECO:0000313" key="12">
    <source>
        <dbReference type="EMBL" id="EEB19054.1"/>
    </source>
</evidence>
<reference evidence="13" key="3">
    <citation type="submission" date="2020-05" db="UniProtKB">
        <authorList>
            <consortium name="EnsemblMetazoa"/>
        </authorList>
    </citation>
    <scope>IDENTIFICATION</scope>
    <source>
        <strain evidence="13">USDA</strain>
    </source>
</reference>
<dbReference type="STRING" id="121224.E0W098"/>
<dbReference type="FunCoup" id="E0W098">
    <property type="interactions" value="281"/>
</dbReference>
<dbReference type="PANTHER" id="PTHR24166">
    <property type="entry name" value="ROLLING PEBBLES, ISOFORM B"/>
    <property type="match status" value="1"/>
</dbReference>
<dbReference type="InterPro" id="IPR036770">
    <property type="entry name" value="Ankyrin_rpt-contain_sf"/>
</dbReference>
<keyword evidence="3" id="KW-0802">TPR repeat</keyword>
<evidence type="ECO:0000256" key="2">
    <source>
        <dbReference type="ARBA" id="ARBA00022737"/>
    </source>
</evidence>
<dbReference type="SUPFAM" id="SSF48452">
    <property type="entry name" value="TPR-like"/>
    <property type="match status" value="1"/>
</dbReference>
<keyword evidence="2" id="KW-0677">Repeat</keyword>
<feature type="region of interest" description="Disordered" evidence="9">
    <location>
        <begin position="166"/>
        <end position="185"/>
    </location>
</feature>
<feature type="region of interest" description="Disordered" evidence="9">
    <location>
        <begin position="193"/>
        <end position="212"/>
    </location>
</feature>
<evidence type="ECO:0000256" key="1">
    <source>
        <dbReference type="ARBA" id="ARBA00022553"/>
    </source>
</evidence>
<dbReference type="SMART" id="SM00028">
    <property type="entry name" value="TPR"/>
    <property type="match status" value="3"/>
</dbReference>
<feature type="compositionally biased region" description="Basic residues" evidence="9">
    <location>
        <begin position="310"/>
        <end position="324"/>
    </location>
</feature>
<dbReference type="InterPro" id="IPR027417">
    <property type="entry name" value="P-loop_NTPase"/>
</dbReference>
<dbReference type="Gene3D" id="1.25.40.10">
    <property type="entry name" value="Tetratricopeptide repeat domain"/>
    <property type="match status" value="1"/>
</dbReference>
<dbReference type="Gene3D" id="3.40.50.300">
    <property type="entry name" value="P-loop containing nucleotide triphosphate hydrolases"/>
    <property type="match status" value="1"/>
</dbReference>
<feature type="domain" description="TANC1/2-like winged helix" evidence="11">
    <location>
        <begin position="791"/>
        <end position="943"/>
    </location>
</feature>
<feature type="compositionally biased region" description="Low complexity" evidence="9">
    <location>
        <begin position="353"/>
        <end position="377"/>
    </location>
</feature>
<organism>
    <name type="scientific">Pediculus humanus subsp. corporis</name>
    <name type="common">Body louse</name>
    <dbReference type="NCBI Taxonomy" id="121224"/>
    <lineage>
        <taxon>Eukaryota</taxon>
        <taxon>Metazoa</taxon>
        <taxon>Ecdysozoa</taxon>
        <taxon>Arthropoda</taxon>
        <taxon>Hexapoda</taxon>
        <taxon>Insecta</taxon>
        <taxon>Pterygota</taxon>
        <taxon>Neoptera</taxon>
        <taxon>Paraneoptera</taxon>
        <taxon>Psocodea</taxon>
        <taxon>Troctomorpha</taxon>
        <taxon>Phthiraptera</taxon>
        <taxon>Anoplura</taxon>
        <taxon>Pediculidae</taxon>
        <taxon>Pediculus</taxon>
    </lineage>
</organism>
<dbReference type="OMA" id="SCSKFPG"/>
<dbReference type="EMBL" id="DS235857">
    <property type="protein sequence ID" value="EEB19054.1"/>
    <property type="molecule type" value="Genomic_DNA"/>
</dbReference>
<dbReference type="InterPro" id="IPR019734">
    <property type="entry name" value="TPR_rpt"/>
</dbReference>
<comment type="similarity">
    <text evidence="7">Belongs to the TANC family.</text>
</comment>
<evidence type="ECO:0000256" key="5">
    <source>
        <dbReference type="ARBA" id="ARBA00023043"/>
    </source>
</evidence>
<evidence type="ECO:0000256" key="6">
    <source>
        <dbReference type="ARBA" id="ARBA00034110"/>
    </source>
</evidence>
<dbReference type="CTD" id="8240402"/>
<dbReference type="GO" id="GO:0098794">
    <property type="term" value="C:postsynapse"/>
    <property type="evidence" value="ECO:0007669"/>
    <property type="project" value="UniProtKB-SubCell"/>
</dbReference>
<evidence type="ECO:0000259" key="10">
    <source>
        <dbReference type="Pfam" id="PF25520"/>
    </source>
</evidence>
<dbReference type="EnsemblMetazoa" id="PHUM548250-RA">
    <property type="protein sequence ID" value="PHUM548250-PA"/>
    <property type="gene ID" value="PHUM548250"/>
</dbReference>
<evidence type="ECO:0000256" key="9">
    <source>
        <dbReference type="SAM" id="MobiDB-lite"/>
    </source>
</evidence>
<dbReference type="HOGENOM" id="CLU_001464_1_1_1"/>
<feature type="repeat" description="ANK" evidence="8">
    <location>
        <begin position="1251"/>
        <end position="1283"/>
    </location>
</feature>
<dbReference type="PANTHER" id="PTHR24166:SF55">
    <property type="entry name" value="ROLLING PEBBLES, ISOFORM B"/>
    <property type="match status" value="1"/>
</dbReference>
<feature type="compositionally biased region" description="Low complexity" evidence="9">
    <location>
        <begin position="273"/>
        <end position="282"/>
    </location>
</feature>
<dbReference type="KEGG" id="phu:Phum_PHUM548250"/>
<feature type="compositionally biased region" description="Polar residues" evidence="9">
    <location>
        <begin position="290"/>
        <end position="305"/>
    </location>
</feature>
<evidence type="ECO:0000256" key="8">
    <source>
        <dbReference type="PROSITE-ProRule" id="PRU00023"/>
    </source>
</evidence>